<evidence type="ECO:0000256" key="4">
    <source>
        <dbReference type="ARBA" id="ARBA00022692"/>
    </source>
</evidence>
<sequence length="324" mass="37119">MGVLYDQTVTNLKEPGKSLQRRRKWSQIRKDKLLYFMAVPGVLFFLVFHYIPMYGILLAFKKYNIYQGFFASEWIGLDNFRTLFGMYGFDRALKNTIIISIYQLVFAFPVPIILSILLNEMRHKLYKKFVQTSIYLPHFVSWIIISGILFAIFSPSTGVIKEIAGFFGHEGVTFNLLSSKEYFRGLLVVSNIWKEAGFGTVLYLATIATIDQQMYEAAKVDGAKKWQQIWHVTLPGLRTTIVILLIFRVGSMLNTGLDQVFALYNPQVYEVSEILDTYIYKLAFQEAKYDLATASGLFKSVISLVLVLFTNFIAKKIDSESGLL</sequence>
<dbReference type="CDD" id="cd06261">
    <property type="entry name" value="TM_PBP2"/>
    <property type="match status" value="1"/>
</dbReference>
<proteinExistence type="inferred from homology"/>
<feature type="transmembrane region" description="Helical" evidence="7">
    <location>
        <begin position="139"/>
        <end position="160"/>
    </location>
</feature>
<feature type="transmembrane region" description="Helical" evidence="7">
    <location>
        <begin position="296"/>
        <end position="314"/>
    </location>
</feature>
<evidence type="ECO:0000313" key="10">
    <source>
        <dbReference type="Proteomes" id="UP000190188"/>
    </source>
</evidence>
<keyword evidence="6 7" id="KW-0472">Membrane</keyword>
<feature type="domain" description="ABC transmembrane type-1" evidence="8">
    <location>
        <begin position="93"/>
        <end position="310"/>
    </location>
</feature>
<gene>
    <name evidence="9" type="ORF">BVG16_00950</name>
</gene>
<evidence type="ECO:0000256" key="1">
    <source>
        <dbReference type="ARBA" id="ARBA00004651"/>
    </source>
</evidence>
<feature type="transmembrane region" description="Helical" evidence="7">
    <location>
        <begin position="182"/>
        <end position="208"/>
    </location>
</feature>
<dbReference type="PANTHER" id="PTHR43227">
    <property type="entry name" value="BLL4140 PROTEIN"/>
    <property type="match status" value="1"/>
</dbReference>
<dbReference type="PROSITE" id="PS50928">
    <property type="entry name" value="ABC_TM1"/>
    <property type="match status" value="1"/>
</dbReference>
<organism evidence="9 10">
    <name type="scientific">Paenibacillus selenitireducens</name>
    <dbReference type="NCBI Taxonomy" id="1324314"/>
    <lineage>
        <taxon>Bacteria</taxon>
        <taxon>Bacillati</taxon>
        <taxon>Bacillota</taxon>
        <taxon>Bacilli</taxon>
        <taxon>Bacillales</taxon>
        <taxon>Paenibacillaceae</taxon>
        <taxon>Paenibacillus</taxon>
    </lineage>
</organism>
<evidence type="ECO:0000256" key="2">
    <source>
        <dbReference type="ARBA" id="ARBA00022448"/>
    </source>
</evidence>
<keyword evidence="3" id="KW-1003">Cell membrane</keyword>
<dbReference type="GO" id="GO:0055085">
    <property type="term" value="P:transmembrane transport"/>
    <property type="evidence" value="ECO:0007669"/>
    <property type="project" value="InterPro"/>
</dbReference>
<dbReference type="STRING" id="1324314.BVG16_00950"/>
<dbReference type="GO" id="GO:0005886">
    <property type="term" value="C:plasma membrane"/>
    <property type="evidence" value="ECO:0007669"/>
    <property type="project" value="UniProtKB-SubCell"/>
</dbReference>
<feature type="transmembrane region" description="Helical" evidence="7">
    <location>
        <begin position="33"/>
        <end position="51"/>
    </location>
</feature>
<name>A0A1T2XMH4_9BACL</name>
<evidence type="ECO:0000256" key="7">
    <source>
        <dbReference type="RuleBase" id="RU363032"/>
    </source>
</evidence>
<dbReference type="Proteomes" id="UP000190188">
    <property type="component" value="Unassembled WGS sequence"/>
</dbReference>
<keyword evidence="4 7" id="KW-0812">Transmembrane</keyword>
<dbReference type="InterPro" id="IPR050809">
    <property type="entry name" value="UgpAE/MalFG_permease"/>
</dbReference>
<evidence type="ECO:0000256" key="3">
    <source>
        <dbReference type="ARBA" id="ARBA00022475"/>
    </source>
</evidence>
<dbReference type="Gene3D" id="1.10.3720.10">
    <property type="entry name" value="MetI-like"/>
    <property type="match status" value="1"/>
</dbReference>
<evidence type="ECO:0000313" key="9">
    <source>
        <dbReference type="EMBL" id="OPA80946.1"/>
    </source>
</evidence>
<dbReference type="Pfam" id="PF00528">
    <property type="entry name" value="BPD_transp_1"/>
    <property type="match status" value="1"/>
</dbReference>
<evidence type="ECO:0000259" key="8">
    <source>
        <dbReference type="PROSITE" id="PS50928"/>
    </source>
</evidence>
<comment type="subcellular location">
    <subcellularLocation>
        <location evidence="1 7">Cell membrane</location>
        <topology evidence="1 7">Multi-pass membrane protein</topology>
    </subcellularLocation>
</comment>
<evidence type="ECO:0000256" key="5">
    <source>
        <dbReference type="ARBA" id="ARBA00022989"/>
    </source>
</evidence>
<reference evidence="9 10" key="1">
    <citation type="submission" date="2017-01" db="EMBL/GenBank/DDBJ databases">
        <title>Genome analysis of Paenibacillus selenitrireducens ES3-24.</title>
        <authorList>
            <person name="Xu D."/>
            <person name="Yao R."/>
            <person name="Zheng S."/>
        </authorList>
    </citation>
    <scope>NUCLEOTIDE SEQUENCE [LARGE SCALE GENOMIC DNA]</scope>
    <source>
        <strain evidence="9 10">ES3-24</strain>
    </source>
</reference>
<keyword evidence="2 7" id="KW-0813">Transport</keyword>
<dbReference type="InterPro" id="IPR035906">
    <property type="entry name" value="MetI-like_sf"/>
</dbReference>
<dbReference type="AlphaFoldDB" id="A0A1T2XMH4"/>
<dbReference type="SUPFAM" id="SSF161098">
    <property type="entry name" value="MetI-like"/>
    <property type="match status" value="1"/>
</dbReference>
<evidence type="ECO:0000256" key="6">
    <source>
        <dbReference type="ARBA" id="ARBA00023136"/>
    </source>
</evidence>
<dbReference type="EMBL" id="MSZX01000001">
    <property type="protein sequence ID" value="OPA80946.1"/>
    <property type="molecule type" value="Genomic_DNA"/>
</dbReference>
<dbReference type="InterPro" id="IPR000515">
    <property type="entry name" value="MetI-like"/>
</dbReference>
<comment type="similarity">
    <text evidence="7">Belongs to the binding-protein-dependent transport system permease family.</text>
</comment>
<feature type="transmembrane region" description="Helical" evidence="7">
    <location>
        <begin position="229"/>
        <end position="247"/>
    </location>
</feature>
<keyword evidence="10" id="KW-1185">Reference proteome</keyword>
<protein>
    <submittedName>
        <fullName evidence="9">Protein lplB</fullName>
    </submittedName>
</protein>
<comment type="caution">
    <text evidence="9">The sequence shown here is derived from an EMBL/GenBank/DDBJ whole genome shotgun (WGS) entry which is preliminary data.</text>
</comment>
<feature type="transmembrane region" description="Helical" evidence="7">
    <location>
        <begin position="97"/>
        <end position="118"/>
    </location>
</feature>
<keyword evidence="5 7" id="KW-1133">Transmembrane helix</keyword>
<dbReference type="PANTHER" id="PTHR43227:SF11">
    <property type="entry name" value="BLL4140 PROTEIN"/>
    <property type="match status" value="1"/>
</dbReference>
<accession>A0A1T2XMH4</accession>